<feature type="signal peptide" evidence="1">
    <location>
        <begin position="1"/>
        <end position="19"/>
    </location>
</feature>
<evidence type="ECO:0000256" key="1">
    <source>
        <dbReference type="SAM" id="SignalP"/>
    </source>
</evidence>
<reference evidence="2 3" key="1">
    <citation type="submission" date="2021-09" db="EMBL/GenBank/DDBJ databases">
        <title>Genomic insights and catalytic innovation underlie evolution of tropane alkaloids biosynthesis.</title>
        <authorList>
            <person name="Wang Y.-J."/>
            <person name="Tian T."/>
            <person name="Huang J.-P."/>
            <person name="Huang S.-X."/>
        </authorList>
    </citation>
    <scope>NUCLEOTIDE SEQUENCE [LARGE SCALE GENOMIC DNA]</scope>
    <source>
        <strain evidence="2">KIB-2018</strain>
        <tissue evidence="2">Leaf</tissue>
    </source>
</reference>
<organism evidence="2 3">
    <name type="scientific">Erythroxylum novogranatense</name>
    <dbReference type="NCBI Taxonomy" id="1862640"/>
    <lineage>
        <taxon>Eukaryota</taxon>
        <taxon>Viridiplantae</taxon>
        <taxon>Streptophyta</taxon>
        <taxon>Embryophyta</taxon>
        <taxon>Tracheophyta</taxon>
        <taxon>Spermatophyta</taxon>
        <taxon>Magnoliopsida</taxon>
        <taxon>eudicotyledons</taxon>
        <taxon>Gunneridae</taxon>
        <taxon>Pentapetalae</taxon>
        <taxon>rosids</taxon>
        <taxon>fabids</taxon>
        <taxon>Malpighiales</taxon>
        <taxon>Erythroxylaceae</taxon>
        <taxon>Erythroxylum</taxon>
    </lineage>
</organism>
<keyword evidence="1" id="KW-0732">Signal</keyword>
<dbReference type="Proteomes" id="UP001159364">
    <property type="component" value="Linkage Group LG07"/>
</dbReference>
<comment type="caution">
    <text evidence="2">The sequence shown here is derived from an EMBL/GenBank/DDBJ whole genome shotgun (WGS) entry which is preliminary data.</text>
</comment>
<accession>A0AAV8SXB1</accession>
<dbReference type="EMBL" id="JAIWQS010000007">
    <property type="protein sequence ID" value="KAJ8758655.1"/>
    <property type="molecule type" value="Genomic_DNA"/>
</dbReference>
<dbReference type="AlphaFoldDB" id="A0AAV8SXB1"/>
<proteinExistence type="predicted"/>
<gene>
    <name evidence="2" type="ORF">K2173_000376</name>
</gene>
<evidence type="ECO:0008006" key="4">
    <source>
        <dbReference type="Google" id="ProtNLM"/>
    </source>
</evidence>
<protein>
    <recommendedName>
        <fullName evidence="4">Secreted protein</fullName>
    </recommendedName>
</protein>
<keyword evidence="3" id="KW-1185">Reference proteome</keyword>
<evidence type="ECO:0000313" key="3">
    <source>
        <dbReference type="Proteomes" id="UP001159364"/>
    </source>
</evidence>
<name>A0AAV8SXB1_9ROSI</name>
<evidence type="ECO:0000313" key="2">
    <source>
        <dbReference type="EMBL" id="KAJ8758655.1"/>
    </source>
</evidence>
<sequence length="66" mass="7677">MKAALRLCLVFTLVVITREVTVLFKRVLRVSNRDNCASYLLQRPAGDGNDRLVTLSHISEHMHWRR</sequence>
<feature type="chain" id="PRO_5043877384" description="Secreted protein" evidence="1">
    <location>
        <begin position="20"/>
        <end position="66"/>
    </location>
</feature>